<keyword evidence="2" id="KW-1185">Reference proteome</keyword>
<dbReference type="PATRIC" id="fig|466.6.peg.2675"/>
<evidence type="ECO:0000313" key="1">
    <source>
        <dbReference type="EMBL" id="KTD24422.1"/>
    </source>
</evidence>
<dbReference type="STRING" id="466.Lmac_2509"/>
<dbReference type="Proteomes" id="UP000054908">
    <property type="component" value="Unassembled WGS sequence"/>
</dbReference>
<proteinExistence type="predicted"/>
<organism evidence="1 2">
    <name type="scientific">Legionella maceachernii</name>
    <dbReference type="NCBI Taxonomy" id="466"/>
    <lineage>
        <taxon>Bacteria</taxon>
        <taxon>Pseudomonadati</taxon>
        <taxon>Pseudomonadota</taxon>
        <taxon>Gammaproteobacteria</taxon>
        <taxon>Legionellales</taxon>
        <taxon>Legionellaceae</taxon>
        <taxon>Legionella</taxon>
    </lineage>
</organism>
<name>A0A0W0VXI5_9GAMM</name>
<dbReference type="RefSeq" id="WP_234802448.1">
    <property type="nucleotide sequence ID" value="NZ_CAAAIB010000007.1"/>
</dbReference>
<protein>
    <submittedName>
        <fullName evidence="1">Uncharacterized protein</fullName>
    </submittedName>
</protein>
<gene>
    <name evidence="1" type="ORF">Lmac_2509</name>
</gene>
<evidence type="ECO:0000313" key="2">
    <source>
        <dbReference type="Proteomes" id="UP000054908"/>
    </source>
</evidence>
<dbReference type="AlphaFoldDB" id="A0A0W0VXI5"/>
<reference evidence="1 2" key="1">
    <citation type="submission" date="2015-11" db="EMBL/GenBank/DDBJ databases">
        <title>Genomic analysis of 38 Legionella species identifies large and diverse effector repertoires.</title>
        <authorList>
            <person name="Burstein D."/>
            <person name="Amaro F."/>
            <person name="Zusman T."/>
            <person name="Lifshitz Z."/>
            <person name="Cohen O."/>
            <person name="Gilbert J.A."/>
            <person name="Pupko T."/>
            <person name="Shuman H.A."/>
            <person name="Segal G."/>
        </authorList>
    </citation>
    <scope>NUCLEOTIDE SEQUENCE [LARGE SCALE GENOMIC DNA]</scope>
    <source>
        <strain evidence="1 2">PX-1-G2-E2</strain>
    </source>
</reference>
<accession>A0A0W0VXI5</accession>
<sequence>MPNIAAIRWVTRGEKKPPVIQYMLLDDNLDYLIYPKEIAVTDLETDIDAIFQAIEKLAWKNSPLEIHFKSINQSYGRHRKDSFQFHRLIKKRLAKKNLLKPNSRTALLLKKDNLRRFKSALYLLDIDCKTKGCAFIAHLWAIALKATRSRVPLVIKKIWKARYGITRMTQQDLQKFLEFYTHLSA</sequence>
<comment type="caution">
    <text evidence="1">The sequence shown here is derived from an EMBL/GenBank/DDBJ whole genome shotgun (WGS) entry which is preliminary data.</text>
</comment>
<dbReference type="EMBL" id="LNYL01000050">
    <property type="protein sequence ID" value="KTD24422.1"/>
    <property type="molecule type" value="Genomic_DNA"/>
</dbReference>